<dbReference type="GO" id="GO:0006646">
    <property type="term" value="P:phosphatidylethanolamine biosynthetic process"/>
    <property type="evidence" value="ECO:0007669"/>
    <property type="project" value="TreeGrafter"/>
</dbReference>
<keyword evidence="1" id="KW-0594">Phospholipid biosynthesis</keyword>
<dbReference type="AlphaFoldDB" id="A0A443SGE6"/>
<comment type="similarity">
    <text evidence="3">Belongs to the choline/ethanolamine kinase family.</text>
</comment>
<evidence type="ECO:0000313" key="4">
    <source>
        <dbReference type="EMBL" id="RWS26603.1"/>
    </source>
</evidence>
<gene>
    <name evidence="4" type="ORF">B4U80_12961</name>
</gene>
<dbReference type="Pfam" id="PF01633">
    <property type="entry name" value="Choline_kinase"/>
    <property type="match status" value="1"/>
</dbReference>
<reference evidence="4 5" key="1">
    <citation type="journal article" date="2018" name="Gigascience">
        <title>Genomes of trombidid mites reveal novel predicted allergens and laterally-transferred genes associated with secondary metabolism.</title>
        <authorList>
            <person name="Dong X."/>
            <person name="Chaisiri K."/>
            <person name="Xia D."/>
            <person name="Armstrong S.D."/>
            <person name="Fang Y."/>
            <person name="Donnelly M.J."/>
            <person name="Kadowaki T."/>
            <person name="McGarry J.W."/>
            <person name="Darby A.C."/>
            <person name="Makepeace B.L."/>
        </authorList>
    </citation>
    <scope>NUCLEOTIDE SEQUENCE [LARGE SCALE GENOMIC DNA]</scope>
    <source>
        <strain evidence="4">UoL-UT</strain>
    </source>
</reference>
<keyword evidence="1" id="KW-0444">Lipid biosynthesis</keyword>
<dbReference type="PANTHER" id="PTHR22603">
    <property type="entry name" value="CHOLINE/ETHANOALAMINE KINASE"/>
    <property type="match status" value="1"/>
</dbReference>
<evidence type="ECO:0000256" key="2">
    <source>
        <dbReference type="ARBA" id="ARBA00023264"/>
    </source>
</evidence>
<keyword evidence="1" id="KW-0443">Lipid metabolism</keyword>
<dbReference type="EMBL" id="NCKV01002616">
    <property type="protein sequence ID" value="RWS26603.1"/>
    <property type="molecule type" value="Genomic_DNA"/>
</dbReference>
<dbReference type="VEuPathDB" id="VectorBase:LDEU005437"/>
<dbReference type="GO" id="GO:0004103">
    <property type="term" value="F:choline kinase activity"/>
    <property type="evidence" value="ECO:0007669"/>
    <property type="project" value="TreeGrafter"/>
</dbReference>
<organism evidence="4 5">
    <name type="scientific">Leptotrombidium deliense</name>
    <dbReference type="NCBI Taxonomy" id="299467"/>
    <lineage>
        <taxon>Eukaryota</taxon>
        <taxon>Metazoa</taxon>
        <taxon>Ecdysozoa</taxon>
        <taxon>Arthropoda</taxon>
        <taxon>Chelicerata</taxon>
        <taxon>Arachnida</taxon>
        <taxon>Acari</taxon>
        <taxon>Acariformes</taxon>
        <taxon>Trombidiformes</taxon>
        <taxon>Prostigmata</taxon>
        <taxon>Anystina</taxon>
        <taxon>Parasitengona</taxon>
        <taxon>Trombiculoidea</taxon>
        <taxon>Trombiculidae</taxon>
        <taxon>Leptotrombidium</taxon>
    </lineage>
</organism>
<proteinExistence type="inferred from homology"/>
<evidence type="ECO:0000256" key="1">
    <source>
        <dbReference type="ARBA" id="ARBA00023209"/>
    </source>
</evidence>
<keyword evidence="4" id="KW-0808">Transferase</keyword>
<dbReference type="STRING" id="299467.A0A443SGE6"/>
<evidence type="ECO:0000256" key="3">
    <source>
        <dbReference type="ARBA" id="ARBA00038211"/>
    </source>
</evidence>
<protein>
    <submittedName>
        <fullName evidence="4">Choline/ethanolamine kinase-like protein</fullName>
    </submittedName>
</protein>
<evidence type="ECO:0000313" key="5">
    <source>
        <dbReference type="Proteomes" id="UP000288716"/>
    </source>
</evidence>
<dbReference type="SUPFAM" id="SSF56112">
    <property type="entry name" value="Protein kinase-like (PK-like)"/>
    <property type="match status" value="1"/>
</dbReference>
<comment type="caution">
    <text evidence="4">The sequence shown here is derived from an EMBL/GenBank/DDBJ whole genome shotgun (WGS) entry which is preliminary data.</text>
</comment>
<keyword evidence="2" id="KW-1208">Phospholipid metabolism</keyword>
<name>A0A443SGE6_9ACAR</name>
<accession>A0A443SGE6</accession>
<dbReference type="PANTHER" id="PTHR22603:SF93">
    <property type="entry name" value="RE24176P"/>
    <property type="match status" value="1"/>
</dbReference>
<keyword evidence="5" id="KW-1185">Reference proteome</keyword>
<sequence>MILSAFNHLFENASKVKVDTNSLTEQNRRFYEQIMKFEFKKETEFMNSVYTSTTQKLTFCHNDISAANILLTIDENENAGKNLTVIDYENCFFNYRGIDIGKFFAESMHENNKEHSVYPGDEEIECLVREYLKELQRISQQFNEKIDNEDTLTLEVHCGRLLTHIFTSLWNIVHPNFSDEKFKVFENTVLRMSMYKQLKEKFLIKYPQFNNC</sequence>
<dbReference type="InterPro" id="IPR011009">
    <property type="entry name" value="Kinase-like_dom_sf"/>
</dbReference>
<dbReference type="Gene3D" id="3.90.1200.10">
    <property type="match status" value="1"/>
</dbReference>
<dbReference type="GO" id="GO:0005737">
    <property type="term" value="C:cytoplasm"/>
    <property type="evidence" value="ECO:0007669"/>
    <property type="project" value="TreeGrafter"/>
</dbReference>
<dbReference type="GO" id="GO:0004305">
    <property type="term" value="F:ethanolamine kinase activity"/>
    <property type="evidence" value="ECO:0007669"/>
    <property type="project" value="TreeGrafter"/>
</dbReference>
<dbReference type="OrthoDB" id="5796092at2759"/>
<dbReference type="Proteomes" id="UP000288716">
    <property type="component" value="Unassembled WGS sequence"/>
</dbReference>
<keyword evidence="4" id="KW-0418">Kinase</keyword>